<evidence type="ECO:0000256" key="3">
    <source>
        <dbReference type="ARBA" id="ARBA00022692"/>
    </source>
</evidence>
<feature type="transmembrane region" description="Helical" evidence="6">
    <location>
        <begin position="328"/>
        <end position="348"/>
    </location>
</feature>
<dbReference type="InterPro" id="IPR000515">
    <property type="entry name" value="MetI-like"/>
</dbReference>
<dbReference type="Gene3D" id="1.10.3720.10">
    <property type="entry name" value="MetI-like"/>
    <property type="match status" value="1"/>
</dbReference>
<evidence type="ECO:0000256" key="1">
    <source>
        <dbReference type="ARBA" id="ARBA00004141"/>
    </source>
</evidence>
<accession>A0ABY9VBC8</accession>
<dbReference type="PANTHER" id="PTHR43839:SF3">
    <property type="entry name" value="OLIGOPEPTIDE ABC TRANSPORTER, PERMEASE PROTEIN"/>
    <property type="match status" value="1"/>
</dbReference>
<dbReference type="PROSITE" id="PS50928">
    <property type="entry name" value="ABC_TM1"/>
    <property type="match status" value="1"/>
</dbReference>
<reference evidence="8 9" key="1">
    <citation type="submission" date="2023-09" db="EMBL/GenBank/DDBJ databases">
        <title>Microbial mechanism of fulvic acid promoting antimony reduction mineralization in rice fields.</title>
        <authorList>
            <person name="Chen G."/>
            <person name="Lan J."/>
        </authorList>
    </citation>
    <scope>NUCLEOTIDE SEQUENCE [LARGE SCALE GENOMIC DNA]</scope>
    <source>
        <strain evidence="8 9">PS1</strain>
    </source>
</reference>
<evidence type="ECO:0000256" key="4">
    <source>
        <dbReference type="ARBA" id="ARBA00022989"/>
    </source>
</evidence>
<dbReference type="RefSeq" id="WP_311070665.1">
    <property type="nucleotide sequence ID" value="NZ_CP134494.1"/>
</dbReference>
<evidence type="ECO:0000256" key="2">
    <source>
        <dbReference type="ARBA" id="ARBA00022448"/>
    </source>
</evidence>
<keyword evidence="4 6" id="KW-1133">Transmembrane helix</keyword>
<feature type="domain" description="ABC transmembrane type-1" evidence="7">
    <location>
        <begin position="77"/>
        <end position="290"/>
    </location>
</feature>
<name>A0ABY9VBC8_9BACI</name>
<keyword evidence="3 6" id="KW-0812">Transmembrane</keyword>
<keyword evidence="5 6" id="KW-0472">Membrane</keyword>
<gene>
    <name evidence="8" type="ORF">RH061_12770</name>
</gene>
<feature type="transmembrane region" description="Helical" evidence="6">
    <location>
        <begin position="115"/>
        <end position="136"/>
    </location>
</feature>
<dbReference type="EMBL" id="CP134494">
    <property type="protein sequence ID" value="WNF21075.1"/>
    <property type="molecule type" value="Genomic_DNA"/>
</dbReference>
<evidence type="ECO:0000313" key="8">
    <source>
        <dbReference type="EMBL" id="WNF21075.1"/>
    </source>
</evidence>
<evidence type="ECO:0000259" key="7">
    <source>
        <dbReference type="PROSITE" id="PS50928"/>
    </source>
</evidence>
<proteinExistence type="inferred from homology"/>
<dbReference type="PANTHER" id="PTHR43839">
    <property type="entry name" value="OPPC IN A BINDING PROTEIN-DEPENDENT TRANSPORT SYSTEM"/>
    <property type="match status" value="1"/>
</dbReference>
<organism evidence="8 9">
    <name type="scientific">Mesobacillus jeotgali</name>
    <dbReference type="NCBI Taxonomy" id="129985"/>
    <lineage>
        <taxon>Bacteria</taxon>
        <taxon>Bacillati</taxon>
        <taxon>Bacillota</taxon>
        <taxon>Bacilli</taxon>
        <taxon>Bacillales</taxon>
        <taxon>Bacillaceae</taxon>
        <taxon>Mesobacillus</taxon>
    </lineage>
</organism>
<keyword evidence="9" id="KW-1185">Reference proteome</keyword>
<sequence>MNRNWSFWLGSLMFGFLLFFAVFSSDLSFIDPSPADSRMRFYEDGSMARAPFPPSLENPLGTDSDGRDLLSLLIIGTRDTLRYIFMITILRYLIAIPLAYLSAPKRGLAYIISNGWNSLFGSVPAVFSAIMIILLSKPVWESQTGSDLPMYWSILLLALMEVGRVSVLLSHEIHDLSEKEYVKAGIVIGNGPFKLFKNYYLPNLSQSLVINFCNDLSRVTLLIGQLALFGYFIASKSMVLEGGIIEISSATYDWQALLEKARSDLIKAPWIPIFPALAITFTILAFNLLGEGLRQKFDIVSGSSEKTALKNIKQSFRKLKFLDRKKGILIRWFLVSMLISAGIITIGLNTADEKIPSAAKPDKQQDDKSTSVGDAYKKVGDMLVPLTESTTKKGGLYDSVSFIKTKMKQTKSNPYPVFEDEEGIKLVCQNSIDKCIKPVFYLEEPVKTPAEAEQILKGHMPDDTITKEVIEVKGERIYNMVSETFSKSYPLEDKGGFNIIYKRNEENKIFAATVTFGHKKSE</sequence>
<dbReference type="Pfam" id="PF00528">
    <property type="entry name" value="BPD_transp_1"/>
    <property type="match status" value="1"/>
</dbReference>
<evidence type="ECO:0000256" key="5">
    <source>
        <dbReference type="ARBA" id="ARBA00023136"/>
    </source>
</evidence>
<feature type="transmembrane region" description="Helical" evidence="6">
    <location>
        <begin position="148"/>
        <end position="169"/>
    </location>
</feature>
<keyword evidence="2 6" id="KW-0813">Transport</keyword>
<feature type="transmembrane region" description="Helical" evidence="6">
    <location>
        <begin position="270"/>
        <end position="289"/>
    </location>
</feature>
<comment type="subcellular location">
    <subcellularLocation>
        <location evidence="6">Cell membrane</location>
        <topology evidence="6">Multi-pass membrane protein</topology>
    </subcellularLocation>
    <subcellularLocation>
        <location evidence="1">Membrane</location>
        <topology evidence="1">Multi-pass membrane protein</topology>
    </subcellularLocation>
</comment>
<dbReference type="Proteomes" id="UP001303324">
    <property type="component" value="Chromosome"/>
</dbReference>
<evidence type="ECO:0000256" key="6">
    <source>
        <dbReference type="RuleBase" id="RU363032"/>
    </source>
</evidence>
<dbReference type="InterPro" id="IPR035906">
    <property type="entry name" value="MetI-like_sf"/>
</dbReference>
<comment type="similarity">
    <text evidence="6">Belongs to the binding-protein-dependent transport system permease family.</text>
</comment>
<evidence type="ECO:0000313" key="9">
    <source>
        <dbReference type="Proteomes" id="UP001303324"/>
    </source>
</evidence>
<dbReference type="CDD" id="cd06261">
    <property type="entry name" value="TM_PBP2"/>
    <property type="match status" value="1"/>
</dbReference>
<dbReference type="SUPFAM" id="SSF161098">
    <property type="entry name" value="MetI-like"/>
    <property type="match status" value="1"/>
</dbReference>
<feature type="transmembrane region" description="Helical" evidence="6">
    <location>
        <begin position="83"/>
        <end position="103"/>
    </location>
</feature>
<protein>
    <submittedName>
        <fullName evidence="8">ABC transporter permease</fullName>
    </submittedName>
</protein>